<dbReference type="EMBL" id="CAJVPJ010003528">
    <property type="protein sequence ID" value="CAG8641273.1"/>
    <property type="molecule type" value="Genomic_DNA"/>
</dbReference>
<organism evidence="2 3">
    <name type="scientific">Paraglomus occultum</name>
    <dbReference type="NCBI Taxonomy" id="144539"/>
    <lineage>
        <taxon>Eukaryota</taxon>
        <taxon>Fungi</taxon>
        <taxon>Fungi incertae sedis</taxon>
        <taxon>Mucoromycota</taxon>
        <taxon>Glomeromycotina</taxon>
        <taxon>Glomeromycetes</taxon>
        <taxon>Paraglomerales</taxon>
        <taxon>Paraglomeraceae</taxon>
        <taxon>Paraglomus</taxon>
    </lineage>
</organism>
<evidence type="ECO:0000256" key="1">
    <source>
        <dbReference type="SAM" id="MobiDB-lite"/>
    </source>
</evidence>
<proteinExistence type="predicted"/>
<dbReference type="Proteomes" id="UP000789572">
    <property type="component" value="Unassembled WGS sequence"/>
</dbReference>
<reference evidence="2" key="1">
    <citation type="submission" date="2021-06" db="EMBL/GenBank/DDBJ databases">
        <authorList>
            <person name="Kallberg Y."/>
            <person name="Tangrot J."/>
            <person name="Rosling A."/>
        </authorList>
    </citation>
    <scope>NUCLEOTIDE SEQUENCE</scope>
    <source>
        <strain evidence="2">IA702</strain>
    </source>
</reference>
<feature type="region of interest" description="Disordered" evidence="1">
    <location>
        <begin position="65"/>
        <end position="84"/>
    </location>
</feature>
<evidence type="ECO:0000313" key="3">
    <source>
        <dbReference type="Proteomes" id="UP000789572"/>
    </source>
</evidence>
<name>A0A9N9GX90_9GLOM</name>
<keyword evidence="3" id="KW-1185">Reference proteome</keyword>
<accession>A0A9N9GX90</accession>
<gene>
    <name evidence="2" type="ORF">POCULU_LOCUS9433</name>
</gene>
<protein>
    <submittedName>
        <fullName evidence="2">3271_t:CDS:1</fullName>
    </submittedName>
</protein>
<dbReference type="AlphaFoldDB" id="A0A9N9GX90"/>
<dbReference type="OrthoDB" id="2437677at2759"/>
<evidence type="ECO:0000313" key="2">
    <source>
        <dbReference type="EMBL" id="CAG8641273.1"/>
    </source>
</evidence>
<sequence>MEDVRLSCSSPKRIWLKYGDGRPVSLMFDGDIVDDLVEVVKKELPNELDDSFNNSSKTPLKLIVNAPAPNKRNRKSEETSPHEQYMGDLKRIKKSPSEMVKKFNKAIQRQDRTEELGLTPDVVESAKKSLFKFAQMDEEHVEPESSEVVVQENVPLDKFLKYGDGRPVSLMFDGDD</sequence>
<feature type="non-terminal residue" evidence="2">
    <location>
        <position position="1"/>
    </location>
</feature>
<comment type="caution">
    <text evidence="2">The sequence shown here is derived from an EMBL/GenBank/DDBJ whole genome shotgun (WGS) entry which is preliminary data.</text>
</comment>